<evidence type="ECO:0000313" key="1">
    <source>
        <dbReference type="EMBL" id="AFX98884.1"/>
    </source>
</evidence>
<evidence type="ECO:0000313" key="2">
    <source>
        <dbReference type="Proteomes" id="UP000010077"/>
    </source>
</evidence>
<accession>K7YQR5</accession>
<dbReference type="EMBL" id="CP003539">
    <property type="protein sequence ID" value="AFX98884.1"/>
    <property type="molecule type" value="Genomic_DNA"/>
</dbReference>
<dbReference type="AlphaFoldDB" id="K7YQR5"/>
<protein>
    <submittedName>
        <fullName evidence="1">Uncharacterized protein</fullName>
    </submittedName>
</protein>
<reference evidence="1 2" key="1">
    <citation type="journal article" date="2012" name="Proc. Natl. Acad. Sci. U.S.A.">
        <title>Genome streamlining and chemical defense in a coral reef symbiosis.</title>
        <authorList>
            <person name="Kwan J.C."/>
            <person name="Donia M.S."/>
            <person name="Han A.W."/>
            <person name="Hirose E."/>
            <person name="Haygood M.G."/>
            <person name="Schmidt E.W."/>
        </authorList>
    </citation>
    <scope>NUCLEOTIDE SEQUENCE [LARGE SCALE GENOMIC DNA]</scope>
    <source>
        <strain evidence="1 2">L2</strain>
    </source>
</reference>
<dbReference type="Proteomes" id="UP000010077">
    <property type="component" value="Chromosome"/>
</dbReference>
<gene>
    <name evidence="1" type="ORF">A1OE_696</name>
</gene>
<dbReference type="KEGG" id="thal:A1OE_696"/>
<dbReference type="HOGENOM" id="CLU_3181437_0_0_5"/>
<name>K7YQR5_9PROT</name>
<proteinExistence type="predicted"/>
<organism evidence="1 2">
    <name type="scientific">Candidatus Endolissoclinum faulkneri L2</name>
    <dbReference type="NCBI Taxonomy" id="1193729"/>
    <lineage>
        <taxon>Bacteria</taxon>
        <taxon>Pseudomonadati</taxon>
        <taxon>Pseudomonadota</taxon>
        <taxon>Alphaproteobacteria</taxon>
        <taxon>Rhodospirillales</taxon>
        <taxon>Rhodospirillaceae</taxon>
        <taxon>Candidatus Endolissoclinum</taxon>
    </lineage>
</organism>
<keyword evidence="2" id="KW-1185">Reference proteome</keyword>
<dbReference type="STRING" id="1193729.A1OE_696"/>
<sequence>MTRNNIVFTNYKYLPSIITTIMCNIHNISSFTVQVADWLFFNSQRL</sequence>